<dbReference type="GO" id="GO:0046872">
    <property type="term" value="F:metal ion binding"/>
    <property type="evidence" value="ECO:0007669"/>
    <property type="project" value="UniProtKB-KW"/>
</dbReference>
<accession>A0AAD7FPZ7</accession>
<dbReference type="Gene3D" id="1.10.640.10">
    <property type="entry name" value="Haem peroxidase domain superfamily, animal type"/>
    <property type="match status" value="1"/>
</dbReference>
<dbReference type="PROSITE" id="PS50292">
    <property type="entry name" value="PEROXIDASE_3"/>
    <property type="match status" value="1"/>
</dbReference>
<evidence type="ECO:0000256" key="3">
    <source>
        <dbReference type="ARBA" id="ARBA00022559"/>
    </source>
</evidence>
<evidence type="ECO:0000256" key="10">
    <source>
        <dbReference type="ARBA" id="ARBA00023002"/>
    </source>
</evidence>
<reference evidence="15" key="1">
    <citation type="submission" date="2023-03" db="EMBL/GenBank/DDBJ databases">
        <title>Massive genome expansion in bonnet fungi (Mycena s.s.) driven by repeated elements and novel gene families across ecological guilds.</title>
        <authorList>
            <consortium name="Lawrence Berkeley National Laboratory"/>
            <person name="Harder C.B."/>
            <person name="Miyauchi S."/>
            <person name="Viragh M."/>
            <person name="Kuo A."/>
            <person name="Thoen E."/>
            <person name="Andreopoulos B."/>
            <person name="Lu D."/>
            <person name="Skrede I."/>
            <person name="Drula E."/>
            <person name="Henrissat B."/>
            <person name="Morin E."/>
            <person name="Kohler A."/>
            <person name="Barry K."/>
            <person name="LaButti K."/>
            <person name="Morin E."/>
            <person name="Salamov A."/>
            <person name="Lipzen A."/>
            <person name="Mereny Z."/>
            <person name="Hegedus B."/>
            <person name="Baldrian P."/>
            <person name="Stursova M."/>
            <person name="Weitz H."/>
            <person name="Taylor A."/>
            <person name="Grigoriev I.V."/>
            <person name="Nagy L.G."/>
            <person name="Martin F."/>
            <person name="Kauserud H."/>
        </authorList>
    </citation>
    <scope>NUCLEOTIDE SEQUENCE</scope>
    <source>
        <strain evidence="15">9284</strain>
    </source>
</reference>
<proteinExistence type="predicted"/>
<keyword evidence="9" id="KW-0223">Dioxygenase</keyword>
<dbReference type="InterPro" id="IPR050783">
    <property type="entry name" value="Oxylipin_biosynth_metab"/>
</dbReference>
<dbReference type="CDD" id="cd09818">
    <property type="entry name" value="PIOX_like"/>
    <property type="match status" value="1"/>
</dbReference>
<dbReference type="GO" id="GO:0006979">
    <property type="term" value="P:response to oxidative stress"/>
    <property type="evidence" value="ECO:0007669"/>
    <property type="project" value="InterPro"/>
</dbReference>
<dbReference type="PRINTS" id="PR00457">
    <property type="entry name" value="ANPEROXIDASE"/>
</dbReference>
<dbReference type="InterPro" id="IPR019791">
    <property type="entry name" value="Haem_peroxidase_animal"/>
</dbReference>
<gene>
    <name evidence="15" type="ORF">FB45DRAFT_788865</name>
</gene>
<evidence type="ECO:0000256" key="5">
    <source>
        <dbReference type="ARBA" id="ARBA00022723"/>
    </source>
</evidence>
<comment type="cofactor">
    <cofactor evidence="1">
        <name>Ca(2+)</name>
        <dbReference type="ChEBI" id="CHEBI:29108"/>
    </cofactor>
</comment>
<evidence type="ECO:0000256" key="14">
    <source>
        <dbReference type="PIRSR" id="PIRSR619791-2"/>
    </source>
</evidence>
<keyword evidence="7" id="KW-0611">Plant defense</keyword>
<keyword evidence="4 14" id="KW-0349">Heme</keyword>
<keyword evidence="11 14" id="KW-0408">Iron</keyword>
<evidence type="ECO:0000256" key="11">
    <source>
        <dbReference type="ARBA" id="ARBA00023004"/>
    </source>
</evidence>
<keyword evidence="6" id="KW-0925">Oxylipin biosynthesis</keyword>
<dbReference type="InterPro" id="IPR034815">
    <property type="entry name" value="A_dioxygenase"/>
</dbReference>
<evidence type="ECO:0000313" key="15">
    <source>
        <dbReference type="EMBL" id="KAJ7636793.1"/>
    </source>
</evidence>
<dbReference type="GO" id="GO:0004601">
    <property type="term" value="F:peroxidase activity"/>
    <property type="evidence" value="ECO:0007669"/>
    <property type="project" value="UniProtKB-KW"/>
</dbReference>
<sequence length="613" mass="69559">MLDLLRPHWWNLPVYASLAYLVFARGLPNLYVTIPRWWNMPLLLSVLYLSATREQLSSHNLYDTYLQGERPNISCQGINTAVRTINGICNSLDMPAMGAAGARFARFVPINDTYGESESSGLYTPNPRAISQELFKREVFKPATSINNLAAAWIQFQVHDWFSHGSSNDPDNFLSFPLPADDQLRVAGQTDMTIRRTLREPHSNRPATYDNVNTHWWDLSQIYGSDEATHATLRSYVDGKMKVNKDDLLPVGKDGIPIAGDNDDWWIGLSVIHNIWVREHNLVCDMFKASYPTWNDTQLFDRARLVTTALNAKIHTVEWTPALLQDKILKTTMQINWNGIAPKWLRFVPIMNQHIAEVYYGIMGGKPDFAGVPFAHSEEFVSVYRFHSLLRDNITIRNHVDNKETGKTYDIPQYTFQGAQDVVRENKFGDIVYTFGTDNPGALVLGNYPAAMTHLQKPGYPYTLDMGAIDVLRDRERGVPRYNQFRRLFSLIPAKTMDDISDDKDAVAALRSIYGEDVESVDLLAGSLAESPRPTGFAFSNTQFQVFILAASRRLMTDRFFTTDYTADVYTQEGLDWIEKSDFRDVIGRTVPELNASAHSVDNAFKPWVVPSS</sequence>
<keyword evidence="2" id="KW-0444">Lipid biosynthesis</keyword>
<keyword evidence="3 15" id="KW-0575">Peroxidase</keyword>
<evidence type="ECO:0000256" key="8">
    <source>
        <dbReference type="ARBA" id="ARBA00022832"/>
    </source>
</evidence>
<dbReference type="PANTHER" id="PTHR11903">
    <property type="entry name" value="PROSTAGLANDIN G/H SYNTHASE"/>
    <property type="match status" value="1"/>
</dbReference>
<dbReference type="GO" id="GO:0006952">
    <property type="term" value="P:defense response"/>
    <property type="evidence" value="ECO:0007669"/>
    <property type="project" value="UniProtKB-KW"/>
</dbReference>
<dbReference type="InterPro" id="IPR010255">
    <property type="entry name" value="Haem_peroxidase_sf"/>
</dbReference>
<organism evidence="15 16">
    <name type="scientific">Roridomyces roridus</name>
    <dbReference type="NCBI Taxonomy" id="1738132"/>
    <lineage>
        <taxon>Eukaryota</taxon>
        <taxon>Fungi</taxon>
        <taxon>Dikarya</taxon>
        <taxon>Basidiomycota</taxon>
        <taxon>Agaricomycotina</taxon>
        <taxon>Agaricomycetes</taxon>
        <taxon>Agaricomycetidae</taxon>
        <taxon>Agaricales</taxon>
        <taxon>Marasmiineae</taxon>
        <taxon>Mycenaceae</taxon>
        <taxon>Roridomyces</taxon>
    </lineage>
</organism>
<evidence type="ECO:0000256" key="2">
    <source>
        <dbReference type="ARBA" id="ARBA00022516"/>
    </source>
</evidence>
<dbReference type="EMBL" id="JARKIF010000006">
    <property type="protein sequence ID" value="KAJ7636793.1"/>
    <property type="molecule type" value="Genomic_DNA"/>
</dbReference>
<keyword evidence="12" id="KW-0443">Lipid metabolism</keyword>
<evidence type="ECO:0000256" key="7">
    <source>
        <dbReference type="ARBA" id="ARBA00022821"/>
    </source>
</evidence>
<evidence type="ECO:0000256" key="1">
    <source>
        <dbReference type="ARBA" id="ARBA00001913"/>
    </source>
</evidence>
<evidence type="ECO:0000256" key="4">
    <source>
        <dbReference type="ARBA" id="ARBA00022617"/>
    </source>
</evidence>
<dbReference type="AlphaFoldDB" id="A0AAD7FPZ7"/>
<keyword evidence="13" id="KW-0275">Fatty acid biosynthesis</keyword>
<dbReference type="GO" id="GO:0016702">
    <property type="term" value="F:oxidoreductase activity, acting on single donors with incorporation of molecular oxygen, incorporation of two atoms of oxygen"/>
    <property type="evidence" value="ECO:0007669"/>
    <property type="project" value="TreeGrafter"/>
</dbReference>
<keyword evidence="16" id="KW-1185">Reference proteome</keyword>
<feature type="binding site" description="axial binding residue" evidence="14">
    <location>
        <position position="387"/>
    </location>
    <ligand>
        <name>heme b</name>
        <dbReference type="ChEBI" id="CHEBI:60344"/>
    </ligand>
    <ligandPart>
        <name>Fe</name>
        <dbReference type="ChEBI" id="CHEBI:18248"/>
    </ligandPart>
</feature>
<keyword evidence="8" id="KW-0276">Fatty acid metabolism</keyword>
<comment type="caution">
    <text evidence="15">The sequence shown here is derived from an EMBL/GenBank/DDBJ whole genome shotgun (WGS) entry which is preliminary data.</text>
</comment>
<evidence type="ECO:0000256" key="12">
    <source>
        <dbReference type="ARBA" id="ARBA00023098"/>
    </source>
</evidence>
<dbReference type="GO" id="GO:0020037">
    <property type="term" value="F:heme binding"/>
    <property type="evidence" value="ECO:0007669"/>
    <property type="project" value="InterPro"/>
</dbReference>
<evidence type="ECO:0000256" key="6">
    <source>
        <dbReference type="ARBA" id="ARBA00022767"/>
    </source>
</evidence>
<evidence type="ECO:0000313" key="16">
    <source>
        <dbReference type="Proteomes" id="UP001221142"/>
    </source>
</evidence>
<dbReference type="SUPFAM" id="SSF48113">
    <property type="entry name" value="Heme-dependent peroxidases"/>
    <property type="match status" value="1"/>
</dbReference>
<dbReference type="InterPro" id="IPR037120">
    <property type="entry name" value="Haem_peroxidase_sf_animal"/>
</dbReference>
<dbReference type="PANTHER" id="PTHR11903:SF11">
    <property type="entry name" value="ALPHA-DIOXYGENASE 1"/>
    <property type="match status" value="1"/>
</dbReference>
<keyword evidence="5 14" id="KW-0479">Metal-binding</keyword>
<dbReference type="GO" id="GO:0031408">
    <property type="term" value="P:oxylipin biosynthetic process"/>
    <property type="evidence" value="ECO:0007669"/>
    <property type="project" value="UniProtKB-KW"/>
</dbReference>
<keyword evidence="10" id="KW-0560">Oxidoreductase</keyword>
<dbReference type="GO" id="GO:0006633">
    <property type="term" value="P:fatty acid biosynthetic process"/>
    <property type="evidence" value="ECO:0007669"/>
    <property type="project" value="UniProtKB-KW"/>
</dbReference>
<evidence type="ECO:0000256" key="13">
    <source>
        <dbReference type="ARBA" id="ARBA00023160"/>
    </source>
</evidence>
<evidence type="ECO:0000256" key="9">
    <source>
        <dbReference type="ARBA" id="ARBA00022964"/>
    </source>
</evidence>
<dbReference type="GO" id="GO:0005737">
    <property type="term" value="C:cytoplasm"/>
    <property type="evidence" value="ECO:0007669"/>
    <property type="project" value="TreeGrafter"/>
</dbReference>
<dbReference type="Pfam" id="PF03098">
    <property type="entry name" value="An_peroxidase"/>
    <property type="match status" value="1"/>
</dbReference>
<name>A0AAD7FPZ7_9AGAR</name>
<dbReference type="GO" id="GO:0004666">
    <property type="term" value="F:prostaglandin-endoperoxide synthase activity"/>
    <property type="evidence" value="ECO:0007669"/>
    <property type="project" value="TreeGrafter"/>
</dbReference>
<dbReference type="Proteomes" id="UP001221142">
    <property type="component" value="Unassembled WGS sequence"/>
</dbReference>
<protein>
    <submittedName>
        <fullName evidence="15">Heme peroxidase</fullName>
    </submittedName>
</protein>